<evidence type="ECO:0000256" key="3">
    <source>
        <dbReference type="ARBA" id="ARBA00022777"/>
    </source>
</evidence>
<reference evidence="7" key="2">
    <citation type="submission" date="2024-10" db="UniProtKB">
        <authorList>
            <consortium name="EnsemblProtists"/>
        </authorList>
    </citation>
    <scope>IDENTIFICATION</scope>
</reference>
<feature type="region of interest" description="Disordered" evidence="5">
    <location>
        <begin position="1305"/>
        <end position="1434"/>
    </location>
</feature>
<dbReference type="SUPFAM" id="SSF56112">
    <property type="entry name" value="Protein kinase-like (PK-like)"/>
    <property type="match status" value="2"/>
</dbReference>
<feature type="region of interest" description="Disordered" evidence="5">
    <location>
        <begin position="1115"/>
        <end position="1139"/>
    </location>
</feature>
<feature type="compositionally biased region" description="Gly residues" evidence="5">
    <location>
        <begin position="19"/>
        <end position="34"/>
    </location>
</feature>
<reference evidence="8" key="1">
    <citation type="journal article" date="2013" name="Nature">
        <title>Pan genome of the phytoplankton Emiliania underpins its global distribution.</title>
        <authorList>
            <person name="Read B.A."/>
            <person name="Kegel J."/>
            <person name="Klute M.J."/>
            <person name="Kuo A."/>
            <person name="Lefebvre S.C."/>
            <person name="Maumus F."/>
            <person name="Mayer C."/>
            <person name="Miller J."/>
            <person name="Monier A."/>
            <person name="Salamov A."/>
            <person name="Young J."/>
            <person name="Aguilar M."/>
            <person name="Claverie J.M."/>
            <person name="Frickenhaus S."/>
            <person name="Gonzalez K."/>
            <person name="Herman E.K."/>
            <person name="Lin Y.C."/>
            <person name="Napier J."/>
            <person name="Ogata H."/>
            <person name="Sarno A.F."/>
            <person name="Shmutz J."/>
            <person name="Schroeder D."/>
            <person name="de Vargas C."/>
            <person name="Verret F."/>
            <person name="von Dassow P."/>
            <person name="Valentin K."/>
            <person name="Van de Peer Y."/>
            <person name="Wheeler G."/>
            <person name="Dacks J.B."/>
            <person name="Delwiche C.F."/>
            <person name="Dyhrman S.T."/>
            <person name="Glockner G."/>
            <person name="John U."/>
            <person name="Richards T."/>
            <person name="Worden A.Z."/>
            <person name="Zhang X."/>
            <person name="Grigoriev I.V."/>
            <person name="Allen A.E."/>
            <person name="Bidle K."/>
            <person name="Borodovsky M."/>
            <person name="Bowler C."/>
            <person name="Brownlee C."/>
            <person name="Cock J.M."/>
            <person name="Elias M."/>
            <person name="Gladyshev V.N."/>
            <person name="Groth M."/>
            <person name="Guda C."/>
            <person name="Hadaegh A."/>
            <person name="Iglesias-Rodriguez M.D."/>
            <person name="Jenkins J."/>
            <person name="Jones B.M."/>
            <person name="Lawson T."/>
            <person name="Leese F."/>
            <person name="Lindquist E."/>
            <person name="Lobanov A."/>
            <person name="Lomsadze A."/>
            <person name="Malik S.B."/>
            <person name="Marsh M.E."/>
            <person name="Mackinder L."/>
            <person name="Mock T."/>
            <person name="Mueller-Roeber B."/>
            <person name="Pagarete A."/>
            <person name="Parker M."/>
            <person name="Probert I."/>
            <person name="Quesneville H."/>
            <person name="Raines C."/>
            <person name="Rensing S.A."/>
            <person name="Riano-Pachon D.M."/>
            <person name="Richier S."/>
            <person name="Rokitta S."/>
            <person name="Shiraiwa Y."/>
            <person name="Soanes D.M."/>
            <person name="van der Giezen M."/>
            <person name="Wahlund T.M."/>
            <person name="Williams B."/>
            <person name="Wilson W."/>
            <person name="Wolfe G."/>
            <person name="Wurch L.L."/>
        </authorList>
    </citation>
    <scope>NUCLEOTIDE SEQUENCE</scope>
</reference>
<keyword evidence="2" id="KW-0547">Nucleotide-binding</keyword>
<dbReference type="GeneID" id="17268814"/>
<feature type="compositionally biased region" description="Low complexity" evidence="5">
    <location>
        <begin position="1330"/>
        <end position="1348"/>
    </location>
</feature>
<feature type="compositionally biased region" description="Gly residues" evidence="5">
    <location>
        <begin position="399"/>
        <end position="414"/>
    </location>
</feature>
<evidence type="ECO:0000256" key="2">
    <source>
        <dbReference type="ARBA" id="ARBA00022741"/>
    </source>
</evidence>
<dbReference type="Gene3D" id="1.10.510.10">
    <property type="entry name" value="Transferase(Phosphotransferase) domain 1"/>
    <property type="match status" value="2"/>
</dbReference>
<feature type="compositionally biased region" description="Low complexity" evidence="5">
    <location>
        <begin position="1399"/>
        <end position="1408"/>
    </location>
</feature>
<dbReference type="PROSITE" id="PS50011">
    <property type="entry name" value="PROTEIN_KINASE_DOM"/>
    <property type="match status" value="2"/>
</dbReference>
<dbReference type="EnsemblProtists" id="EOD23269">
    <property type="protein sequence ID" value="EOD23269"/>
    <property type="gene ID" value="EMIHUDRAFT_239896"/>
</dbReference>
<feature type="region of interest" description="Disordered" evidence="5">
    <location>
        <begin position="397"/>
        <end position="484"/>
    </location>
</feature>
<protein>
    <recommendedName>
        <fullName evidence="6">Protein kinase domain-containing protein</fullName>
    </recommendedName>
</protein>
<dbReference type="KEGG" id="ehx:EMIHUDRAFT_239896"/>
<keyword evidence="1" id="KW-0808">Transferase</keyword>
<organism evidence="7 8">
    <name type="scientific">Emiliania huxleyi (strain CCMP1516)</name>
    <dbReference type="NCBI Taxonomy" id="280463"/>
    <lineage>
        <taxon>Eukaryota</taxon>
        <taxon>Haptista</taxon>
        <taxon>Haptophyta</taxon>
        <taxon>Prymnesiophyceae</taxon>
        <taxon>Isochrysidales</taxon>
        <taxon>Noelaerhabdaceae</taxon>
        <taxon>Emiliania</taxon>
    </lineage>
</organism>
<feature type="region of interest" description="Disordered" evidence="5">
    <location>
        <begin position="634"/>
        <end position="674"/>
    </location>
</feature>
<evidence type="ECO:0000256" key="4">
    <source>
        <dbReference type="ARBA" id="ARBA00022840"/>
    </source>
</evidence>
<dbReference type="InterPro" id="IPR051681">
    <property type="entry name" value="Ser/Thr_Kinases-Pseudokinases"/>
</dbReference>
<proteinExistence type="predicted"/>
<feature type="region of interest" description="Disordered" evidence="5">
    <location>
        <begin position="1155"/>
        <end position="1244"/>
    </location>
</feature>
<dbReference type="PANTHER" id="PTHR44329">
    <property type="entry name" value="SERINE/THREONINE-PROTEIN KINASE TNNI3K-RELATED"/>
    <property type="match status" value="1"/>
</dbReference>
<feature type="compositionally biased region" description="Low complexity" evidence="5">
    <location>
        <begin position="1370"/>
        <end position="1384"/>
    </location>
</feature>
<feature type="compositionally biased region" description="Low complexity" evidence="5">
    <location>
        <begin position="225"/>
        <end position="244"/>
    </location>
</feature>
<feature type="compositionally biased region" description="Basic and acidic residues" evidence="5">
    <location>
        <begin position="1115"/>
        <end position="1128"/>
    </location>
</feature>
<dbReference type="Proteomes" id="UP000013827">
    <property type="component" value="Unassembled WGS sequence"/>
</dbReference>
<dbReference type="STRING" id="2903.R1EQW4"/>
<name>A0A0D3JID4_EMIH1</name>
<dbReference type="GO" id="GO:0004674">
    <property type="term" value="F:protein serine/threonine kinase activity"/>
    <property type="evidence" value="ECO:0007669"/>
    <property type="project" value="TreeGrafter"/>
</dbReference>
<feature type="compositionally biased region" description="Low complexity" evidence="5">
    <location>
        <begin position="795"/>
        <end position="814"/>
    </location>
</feature>
<feature type="compositionally biased region" description="Low complexity" evidence="5">
    <location>
        <begin position="1175"/>
        <end position="1194"/>
    </location>
</feature>
<feature type="domain" description="Protein kinase" evidence="6">
    <location>
        <begin position="1607"/>
        <end position="1848"/>
    </location>
</feature>
<feature type="compositionally biased region" description="Gly residues" evidence="5">
    <location>
        <begin position="779"/>
        <end position="794"/>
    </location>
</feature>
<feature type="compositionally biased region" description="Low complexity" evidence="5">
    <location>
        <begin position="259"/>
        <end position="268"/>
    </location>
</feature>
<feature type="compositionally biased region" description="Low complexity" evidence="5">
    <location>
        <begin position="1"/>
        <end position="18"/>
    </location>
</feature>
<dbReference type="InterPro" id="IPR000719">
    <property type="entry name" value="Prot_kinase_dom"/>
</dbReference>
<dbReference type="GO" id="GO:0005524">
    <property type="term" value="F:ATP binding"/>
    <property type="evidence" value="ECO:0007669"/>
    <property type="project" value="UniProtKB-KW"/>
</dbReference>
<feature type="compositionally biased region" description="Gly residues" evidence="5">
    <location>
        <begin position="589"/>
        <end position="604"/>
    </location>
</feature>
<sequence>MSRLGAEAQSRCEAAAATRGGGGTIAGQSRGGVKGHSSSAGGAVATHGHATRGGVAEGVDEALDEARPRTVSSRCRGGAAAGGGGESEVSRQSGCGGEGHAGSAAGSLASLEDATAGTAVAAAGGTAPPDEPRPWTAASTRCWARAAAQVGVDGAVAAKRDRDRFGGGASDAVHDEGAGLVSVGGGGPPGMSRLGAEAQSRCEAAAATRGGGGTIAGQSRGGVEGRSSSAGGAAATHGHATRGGVAEGVDEALDEARPRAGSSRSRGGAAAGGGGESEVSRQSGCGGEGHAGSAAGSLASLEDATAGTAVAVAGGTAPPDEPRPWTAASTRCWARAAAQVGVDGAVATKRDRDRFGGGASDAVHDEGTGLVSVGGGGPPGMSRLGAEAQSRCEAAAATRGGGGTIAGQSRGGVEGHSSSAGGAAATHGHATRGGVAEGVDEALGEARPRTVSSRCRGGAAAGGGGESEVSRQSGCGGEGHAGSAAGSLASLEDATAGTAVAAAGGTAPPDEPRPWTAASTRCWARAAAQVGVDGAVATKRDRDRFGGGASDAVHDEGTGLVSVGGGGPPSMSRLGAEAQSRCEAAAATRGGGGTIAGQSRGGVKGHSSSAGGAVATHGHATRGGVAEGVDEALDEARPRTVSSRCRGGAAAGGGGESEVSRQSGCGGEGHAGSAAGSLASLEDATAGTAVAAAGGTAPPDEPRPWTAASTRCWARAAAQVGVDGAVAAKRARDRFDGGASDAVHDEGTGLVSVGGGGPPGMSRLGAEAQSRCEAAAATRGGGGTIAGQSRGGVEGHSSSAGGAAATHGHATRGGVAEGVDEALDEARPRTGSSRSRGGAAAGGGGESEVSRQSGCGGEGHAGSAAGSLASLEDATAGTAVAAAGGTAPPDEPRPWTAASTRCWARAAAQVGVDGAVAAKRDRDRFGGGASDAVHDEGRGLVSVGGGGPPGMSRLGAEAQSRCEAAAATRGGGGTIAGQSRGGVEDRSSSAGGAVATHGHATRGGVAEGVDEALDEARPRAGSSRSRGGAAAGGGGESEVSRQSGCGGEGHAGSAAGSLASLEDATAGTAVAAAGGTAPPDEPRPWTAASTRCWARAAAQVGVDGAVAAKRDRDRFGRGASDAVHDEGRGLVSVGGGGPPGMSRLGAEAQSRCEAAAATRGGGGTIAGQSRGGVEGHSSSAGGAAATHGHATRGGVAEGVDEALGEARPRTVSSRCRGGAAAGGGGESEVSRQSGCGGEGHAGSAAGSLASLEDATAGTAVAAAGGTAPPDEPRPWTAASTRCWARAAAQVGVDRAVAAKRDRDRFGRGASDAVHDEGRGLVSVGGGGPPGMSRLGAEAQSRCEAAAATRGGGGTIAGQSRGGVEDRSSSAGGAVATHGHATRGGVAEGVNEALDEARPRAGSSRCRGGAAAGGGGESEVSRQSGCGGEGHAGSAAGSLASLEDATAGTAVAAAGGTAPPDEPRPWTAASTRCWARAAAQVGVDVLAQVSLTFDFDVWWGTIYVWAEKVEYRRRLKKTRAEAAALAVPDAAPAALVPVPIPSTVPRPRALGQHGRGHLLVARQPSLALPPPLAALPPTIAPRLVAPIPPLAPTASRYGGLALRDIAFGSSQGRLGKGGQGTVRLGRHYGGRLAVKQPLRASSAFASECQIAAALHHENIIYVMGFACAPRETPFLALDYADAGTLGDLLIGDQRGESRSLGVQIARAMSYLHTRSPPIVHLDLKPSNVLLSARSEGLVAKLCDFGQARRLAVGAQLSHSGTPGWRAPEQVRVARDFAVVPLSRGTDAWSLGCVLAALEAPSGVCDPYHFATGDAPGKCDSRLRHELDAIVANGFTRPRYGGLALRDIAFGSSQGRLGKGGQGTVRLGRHYGGRLAVKQPLRASSAFASECQIAAALHHENIIYVMGFACAPRETPFLALDYADAGTLGDLLIGDQRGESRSLGVQIARAMSYLHTRSPPIVHLDLKPSNVLLSARSEGLVAKLCDFGQARRLAVGAQLSHSGTPGWRAPEQVRVARDFAVVPLSRGTDAWSLGCVLAALEAPSGVCDPYHFATGDAPGKCDSRLRHELDAIVANGFTRPCVPDESPLAGVVSACTHALPSERATCAWVRAELEQLLLQP</sequence>
<feature type="compositionally biased region" description="Low complexity" evidence="5">
    <location>
        <begin position="35"/>
        <end position="54"/>
    </location>
</feature>
<feature type="compositionally biased region" description="Low complexity" evidence="5">
    <location>
        <begin position="1019"/>
        <end position="1028"/>
    </location>
</feature>
<evidence type="ECO:0000313" key="7">
    <source>
        <dbReference type="EnsemblProtists" id="EOD23269"/>
    </source>
</evidence>
<dbReference type="PROSITE" id="PS00108">
    <property type="entry name" value="PROTEIN_KINASE_ST"/>
    <property type="match status" value="1"/>
</dbReference>
<dbReference type="OMA" id="VMRSDFG"/>
<feature type="region of interest" description="Disordered" evidence="5">
    <location>
        <begin position="351"/>
        <end position="384"/>
    </location>
</feature>
<feature type="compositionally biased region" description="Low complexity" evidence="5">
    <location>
        <begin position="829"/>
        <end position="838"/>
    </location>
</feature>
<feature type="compositionally biased region" description="Low complexity" evidence="5">
    <location>
        <begin position="576"/>
        <end position="588"/>
    </location>
</feature>
<dbReference type="PANTHER" id="PTHR44329:SF288">
    <property type="entry name" value="MITOGEN-ACTIVATED PROTEIN KINASE KINASE KINASE 20"/>
    <property type="match status" value="1"/>
</dbReference>
<evidence type="ECO:0000256" key="5">
    <source>
        <dbReference type="SAM" id="MobiDB-lite"/>
    </source>
</evidence>
<feature type="compositionally biased region" description="Low complexity" evidence="5">
    <location>
        <begin position="760"/>
        <end position="778"/>
    </location>
</feature>
<keyword evidence="3" id="KW-0418">Kinase</keyword>
<dbReference type="Pfam" id="PF00069">
    <property type="entry name" value="Pkinase"/>
    <property type="match status" value="2"/>
</dbReference>
<feature type="compositionally biased region" description="Low complexity" evidence="5">
    <location>
        <begin position="990"/>
        <end position="1004"/>
    </location>
</feature>
<dbReference type="RefSeq" id="XP_005775698.1">
    <property type="nucleotide sequence ID" value="XM_005775641.1"/>
</dbReference>
<keyword evidence="4" id="KW-0067">ATP-binding</keyword>
<dbReference type="PaxDb" id="2903-EOD23269"/>
<feature type="region of interest" description="Disordered" evidence="5">
    <location>
        <begin position="1"/>
        <end position="104"/>
    </location>
</feature>
<feature type="region of interest" description="Disordered" evidence="5">
    <location>
        <begin position="737"/>
        <end position="864"/>
    </location>
</feature>
<feature type="compositionally biased region" description="Low complexity" evidence="5">
    <location>
        <begin position="190"/>
        <end position="208"/>
    </location>
</feature>
<evidence type="ECO:0000259" key="6">
    <source>
        <dbReference type="PROSITE" id="PS50011"/>
    </source>
</evidence>
<keyword evidence="8" id="KW-1185">Reference proteome</keyword>
<dbReference type="InterPro" id="IPR008271">
    <property type="entry name" value="Ser/Thr_kinase_AS"/>
</dbReference>
<feature type="region of interest" description="Disordered" evidence="5">
    <location>
        <begin position="165"/>
        <end position="294"/>
    </location>
</feature>
<feature type="region of interest" description="Disordered" evidence="5">
    <location>
        <begin position="963"/>
        <end position="1054"/>
    </location>
</feature>
<accession>A0A0D3JID4</accession>
<feature type="compositionally biased region" description="Low complexity" evidence="5">
    <location>
        <begin position="415"/>
        <end position="434"/>
    </location>
</feature>
<feature type="compositionally biased region" description="Basic and acidic residues" evidence="5">
    <location>
        <begin position="1305"/>
        <end position="1318"/>
    </location>
</feature>
<dbReference type="SMART" id="SM00220">
    <property type="entry name" value="S_TKc"/>
    <property type="match status" value="2"/>
</dbReference>
<evidence type="ECO:0000256" key="1">
    <source>
        <dbReference type="ARBA" id="ARBA00022679"/>
    </source>
</evidence>
<feature type="compositionally biased region" description="Gly residues" evidence="5">
    <location>
        <begin position="209"/>
        <end position="224"/>
    </location>
</feature>
<feature type="region of interest" description="Disordered" evidence="5">
    <location>
        <begin position="541"/>
        <end position="622"/>
    </location>
</feature>
<evidence type="ECO:0000313" key="8">
    <source>
        <dbReference type="Proteomes" id="UP000013827"/>
    </source>
</evidence>
<dbReference type="eggNOG" id="KOG0192">
    <property type="taxonomic scope" value="Eukaryota"/>
</dbReference>
<feature type="region of interest" description="Disordered" evidence="5">
    <location>
        <begin position="925"/>
        <end position="947"/>
    </location>
</feature>
<dbReference type="HOGENOM" id="CLU_232156_0_0_1"/>
<dbReference type="InterPro" id="IPR011009">
    <property type="entry name" value="Kinase-like_dom_sf"/>
</dbReference>
<feature type="compositionally biased region" description="Gly residues" evidence="5">
    <location>
        <begin position="1159"/>
        <end position="1174"/>
    </location>
</feature>
<feature type="compositionally biased region" description="Low complexity" evidence="5">
    <location>
        <begin position="605"/>
        <end position="622"/>
    </location>
</feature>
<feature type="domain" description="Protein kinase" evidence="6">
    <location>
        <begin position="1849"/>
        <end position="2115"/>
    </location>
</feature>